<gene>
    <name evidence="1" type="ORF">FA95DRAFT_1584651</name>
</gene>
<accession>A0ACB8RCM0</accession>
<evidence type="ECO:0000313" key="2">
    <source>
        <dbReference type="Proteomes" id="UP000814033"/>
    </source>
</evidence>
<protein>
    <submittedName>
        <fullName evidence="1">DUF1183-domain-containing protein</fullName>
    </submittedName>
</protein>
<name>A0ACB8RCM0_9AGAM</name>
<dbReference type="EMBL" id="MU276107">
    <property type="protein sequence ID" value="KAI0041707.1"/>
    <property type="molecule type" value="Genomic_DNA"/>
</dbReference>
<proteinExistence type="predicted"/>
<reference evidence="1" key="1">
    <citation type="submission" date="2021-02" db="EMBL/GenBank/DDBJ databases">
        <authorList>
            <consortium name="DOE Joint Genome Institute"/>
            <person name="Ahrendt S."/>
            <person name="Looney B.P."/>
            <person name="Miyauchi S."/>
            <person name="Morin E."/>
            <person name="Drula E."/>
            <person name="Courty P.E."/>
            <person name="Chicoki N."/>
            <person name="Fauchery L."/>
            <person name="Kohler A."/>
            <person name="Kuo A."/>
            <person name="Labutti K."/>
            <person name="Pangilinan J."/>
            <person name="Lipzen A."/>
            <person name="Riley R."/>
            <person name="Andreopoulos W."/>
            <person name="He G."/>
            <person name="Johnson J."/>
            <person name="Barry K.W."/>
            <person name="Grigoriev I.V."/>
            <person name="Nagy L."/>
            <person name="Hibbett D."/>
            <person name="Henrissat B."/>
            <person name="Matheny P.B."/>
            <person name="Labbe J."/>
            <person name="Martin F."/>
        </authorList>
    </citation>
    <scope>NUCLEOTIDE SEQUENCE</scope>
    <source>
        <strain evidence="1">FP105234-sp</strain>
    </source>
</reference>
<reference evidence="1" key="2">
    <citation type="journal article" date="2022" name="New Phytol.">
        <title>Evolutionary transition to the ectomycorrhizal habit in the genomes of a hyperdiverse lineage of mushroom-forming fungi.</title>
        <authorList>
            <person name="Looney B."/>
            <person name="Miyauchi S."/>
            <person name="Morin E."/>
            <person name="Drula E."/>
            <person name="Courty P.E."/>
            <person name="Kohler A."/>
            <person name="Kuo A."/>
            <person name="LaButti K."/>
            <person name="Pangilinan J."/>
            <person name="Lipzen A."/>
            <person name="Riley R."/>
            <person name="Andreopoulos W."/>
            <person name="He G."/>
            <person name="Johnson J."/>
            <person name="Nolan M."/>
            <person name="Tritt A."/>
            <person name="Barry K.W."/>
            <person name="Grigoriev I.V."/>
            <person name="Nagy L.G."/>
            <person name="Hibbett D."/>
            <person name="Henrissat B."/>
            <person name="Matheny P.B."/>
            <person name="Labbe J."/>
            <person name="Martin F.M."/>
        </authorList>
    </citation>
    <scope>NUCLEOTIDE SEQUENCE</scope>
    <source>
        <strain evidence="1">FP105234-sp</strain>
    </source>
</reference>
<evidence type="ECO:0000313" key="1">
    <source>
        <dbReference type="EMBL" id="KAI0041707.1"/>
    </source>
</evidence>
<keyword evidence="2" id="KW-1185">Reference proteome</keyword>
<sequence length="290" mass="31966">MSRVALNSLSSLIFYKDEQTASQRGRPIQQLVCKGSPCRLFTPDVVRCVNLGGVGTEVDWKCEADLPETIRLGRVEVSCEGWGGPGDTDVLKGSCSLEYRLVDVPNALRHPNNILGSQKRWSKSDSVFYLLWMALALFLLYKILAACWPTISGTPRRPRAPPPYQPSPGHDSFEPPPPPYLPKPTEHGSQYNPWAPGGFWTGAAVGGLGAHLLTRQRATGDRAGQQQEYDWEREQRRPPTGWSAAGQALWSRPRTVRAPAPRFDEVDRGEGPSNLGSMRRSAGYGGSNVR</sequence>
<organism evidence="1 2">
    <name type="scientific">Auriscalpium vulgare</name>
    <dbReference type="NCBI Taxonomy" id="40419"/>
    <lineage>
        <taxon>Eukaryota</taxon>
        <taxon>Fungi</taxon>
        <taxon>Dikarya</taxon>
        <taxon>Basidiomycota</taxon>
        <taxon>Agaricomycotina</taxon>
        <taxon>Agaricomycetes</taxon>
        <taxon>Russulales</taxon>
        <taxon>Auriscalpiaceae</taxon>
        <taxon>Auriscalpium</taxon>
    </lineage>
</organism>
<comment type="caution">
    <text evidence="1">The sequence shown here is derived from an EMBL/GenBank/DDBJ whole genome shotgun (WGS) entry which is preliminary data.</text>
</comment>
<dbReference type="Proteomes" id="UP000814033">
    <property type="component" value="Unassembled WGS sequence"/>
</dbReference>